<evidence type="ECO:0000256" key="5">
    <source>
        <dbReference type="ARBA" id="ARBA00023136"/>
    </source>
</evidence>
<organism evidence="11 12">
    <name type="scientific">Bacillus thermotolerans</name>
    <name type="common">Quasibacillus thermotolerans</name>
    <dbReference type="NCBI Taxonomy" id="1221996"/>
    <lineage>
        <taxon>Bacteria</taxon>
        <taxon>Bacillati</taxon>
        <taxon>Bacillota</taxon>
        <taxon>Bacilli</taxon>
        <taxon>Bacillales</taxon>
        <taxon>Bacillaceae</taxon>
        <taxon>Bacillus</taxon>
    </lineage>
</organism>
<dbReference type="GO" id="GO:0016020">
    <property type="term" value="C:membrane"/>
    <property type="evidence" value="ECO:0007669"/>
    <property type="project" value="UniProtKB-SubCell"/>
</dbReference>
<evidence type="ECO:0000256" key="6">
    <source>
        <dbReference type="ARBA" id="ARBA00023139"/>
    </source>
</evidence>
<feature type="chain" id="PRO_5038600686" evidence="8">
    <location>
        <begin position="21"/>
        <end position="371"/>
    </location>
</feature>
<comment type="subcellular location">
    <subcellularLocation>
        <location evidence="1">Membrane</location>
        <topology evidence="1">Lipid-anchor</topology>
    </subcellularLocation>
</comment>
<evidence type="ECO:0000256" key="7">
    <source>
        <dbReference type="ARBA" id="ARBA00023288"/>
    </source>
</evidence>
<dbReference type="EMBL" id="JWIR02000073">
    <property type="protein sequence ID" value="KKB35332.1"/>
    <property type="molecule type" value="Genomic_DNA"/>
</dbReference>
<sequence length="371" mass="42325">MKRWTLSILCVFLAAFLASCGRSVPLEDLTIPLILGVDLDDEDHLIISQSSPVFSQETKKNVETYQVKAKSIRDSRKHFDALATGEVTAAKIQVLLIGKRVLEHEGWFSILDTVYRNPAFSINTRVIVVDGPVSDVIFYEPDDKPQLPLHLKEVIDKNIMRSRTVVDTLQMLHRQMYEKGMTPSIPEIKKENDIELVGTALLEEKGKYVDTLSIQDSSFLIVLRDEKKQELTFSIPMTSLDIEEGIFNKNELSIDVSRMKSKVKTTYGQGRFHFNYDIQMTVTVVERLFPEDLANKGELEKMIEQELTSRLENLIKNIQEHKIDPIGLGIYARAYQYEQYKKVEEHWGEALAESSIDVSLDIDIKSEGAAR</sequence>
<evidence type="ECO:0000259" key="10">
    <source>
        <dbReference type="Pfam" id="PF25198"/>
    </source>
</evidence>
<dbReference type="Gene3D" id="3.30.300.210">
    <property type="entry name" value="Nutrient germinant receptor protein C, domain 3"/>
    <property type="match status" value="1"/>
</dbReference>
<evidence type="ECO:0000256" key="4">
    <source>
        <dbReference type="ARBA" id="ARBA00022729"/>
    </source>
</evidence>
<dbReference type="Pfam" id="PF25198">
    <property type="entry name" value="Spore_GerAC_N"/>
    <property type="match status" value="1"/>
</dbReference>
<feature type="signal peptide" evidence="8">
    <location>
        <begin position="1"/>
        <end position="20"/>
    </location>
</feature>
<dbReference type="RefSeq" id="WP_040048166.1">
    <property type="nucleotide sequence ID" value="NZ_JWIR02000073.1"/>
</dbReference>
<keyword evidence="12" id="KW-1185">Reference proteome</keyword>
<dbReference type="GO" id="GO:0009847">
    <property type="term" value="P:spore germination"/>
    <property type="evidence" value="ECO:0007669"/>
    <property type="project" value="InterPro"/>
</dbReference>
<reference evidence="11" key="1">
    <citation type="submission" date="2015-02" db="EMBL/GenBank/DDBJ databases">
        <title>Genome Assembly of Bacillaceae bacterium MTCC 8252.</title>
        <authorList>
            <person name="Verma A."/>
            <person name="Khatri I."/>
            <person name="Mual P."/>
            <person name="Subramanian S."/>
            <person name="Krishnamurthi S."/>
        </authorList>
    </citation>
    <scope>NUCLEOTIDE SEQUENCE [LARGE SCALE GENOMIC DNA]</scope>
    <source>
        <strain evidence="11">MTCC 8252</strain>
    </source>
</reference>
<dbReference type="AlphaFoldDB" id="A0A0F5HR64"/>
<feature type="domain" description="Spore germination protein N-terminal" evidence="10">
    <location>
        <begin position="24"/>
        <end position="189"/>
    </location>
</feature>
<dbReference type="NCBIfam" id="TIGR02887">
    <property type="entry name" value="spore_ger_x_C"/>
    <property type="match status" value="1"/>
</dbReference>
<keyword evidence="4 8" id="KW-0732">Signal</keyword>
<comment type="similarity">
    <text evidence="2">Belongs to the GerABKC lipoprotein family.</text>
</comment>
<comment type="caution">
    <text evidence="11">The sequence shown here is derived from an EMBL/GenBank/DDBJ whole genome shotgun (WGS) entry which is preliminary data.</text>
</comment>
<keyword evidence="3" id="KW-0309">Germination</keyword>
<evidence type="ECO:0000256" key="3">
    <source>
        <dbReference type="ARBA" id="ARBA00022544"/>
    </source>
</evidence>
<dbReference type="InterPro" id="IPR038501">
    <property type="entry name" value="Spore_GerAC_C_sf"/>
</dbReference>
<dbReference type="Proteomes" id="UP000031563">
    <property type="component" value="Unassembled WGS sequence"/>
</dbReference>
<protein>
    <submittedName>
        <fullName evidence="11">Spore germination protein</fullName>
    </submittedName>
</protein>
<dbReference type="PANTHER" id="PTHR35789:SF1">
    <property type="entry name" value="SPORE GERMINATION PROTEIN B3"/>
    <property type="match status" value="1"/>
</dbReference>
<feature type="domain" description="Spore germination GerAC-like C-terminal" evidence="9">
    <location>
        <begin position="198"/>
        <end position="368"/>
    </location>
</feature>
<evidence type="ECO:0000256" key="1">
    <source>
        <dbReference type="ARBA" id="ARBA00004635"/>
    </source>
</evidence>
<gene>
    <name evidence="11" type="ORF">QY95_03466</name>
</gene>
<dbReference type="InterPro" id="IPR008844">
    <property type="entry name" value="Spore_GerAC-like"/>
</dbReference>
<keyword evidence="5" id="KW-0472">Membrane</keyword>
<keyword evidence="6" id="KW-0564">Palmitate</keyword>
<proteinExistence type="inferred from homology"/>
<dbReference type="STRING" id="1221996.QY95_03466"/>
<keyword evidence="7" id="KW-0449">Lipoprotein</keyword>
<name>A0A0F5HR64_BACTR</name>
<dbReference type="Pfam" id="PF05504">
    <property type="entry name" value="Spore_GerAC"/>
    <property type="match status" value="1"/>
</dbReference>
<evidence type="ECO:0000256" key="8">
    <source>
        <dbReference type="SAM" id="SignalP"/>
    </source>
</evidence>
<dbReference type="PROSITE" id="PS51257">
    <property type="entry name" value="PROKAR_LIPOPROTEIN"/>
    <property type="match status" value="1"/>
</dbReference>
<dbReference type="OrthoDB" id="2694406at2"/>
<evidence type="ECO:0000259" key="9">
    <source>
        <dbReference type="Pfam" id="PF05504"/>
    </source>
</evidence>
<evidence type="ECO:0000256" key="2">
    <source>
        <dbReference type="ARBA" id="ARBA00007886"/>
    </source>
</evidence>
<evidence type="ECO:0000313" key="11">
    <source>
        <dbReference type="EMBL" id="KKB35332.1"/>
    </source>
</evidence>
<dbReference type="PANTHER" id="PTHR35789">
    <property type="entry name" value="SPORE GERMINATION PROTEIN B3"/>
    <property type="match status" value="1"/>
</dbReference>
<dbReference type="InterPro" id="IPR046953">
    <property type="entry name" value="Spore_GerAC-like_C"/>
</dbReference>
<dbReference type="InterPro" id="IPR057336">
    <property type="entry name" value="GerAC_N"/>
</dbReference>
<evidence type="ECO:0000313" key="12">
    <source>
        <dbReference type="Proteomes" id="UP000031563"/>
    </source>
</evidence>
<accession>A0A0F5HR64</accession>